<evidence type="ECO:0000313" key="12">
    <source>
        <dbReference type="EMBL" id="NVD44722.1"/>
    </source>
</evidence>
<evidence type="ECO:0000313" key="13">
    <source>
        <dbReference type="Proteomes" id="UP000561438"/>
    </source>
</evidence>
<dbReference type="FunFam" id="3.40.50.720:FF:000036">
    <property type="entry name" value="Glutathione-regulated potassium-efflux system protein KefB"/>
    <property type="match status" value="1"/>
</dbReference>
<feature type="transmembrane region" description="Helical" evidence="10">
    <location>
        <begin position="59"/>
        <end position="78"/>
    </location>
</feature>
<dbReference type="EMBL" id="JABWGV010000002">
    <property type="protein sequence ID" value="NVD44722.1"/>
    <property type="molecule type" value="Genomic_DNA"/>
</dbReference>
<feature type="transmembrane region" description="Helical" evidence="10">
    <location>
        <begin position="156"/>
        <end position="174"/>
    </location>
</feature>
<evidence type="ECO:0000256" key="6">
    <source>
        <dbReference type="ARBA" id="ARBA00022958"/>
    </source>
</evidence>
<dbReference type="GO" id="GO:0006813">
    <property type="term" value="P:potassium ion transport"/>
    <property type="evidence" value="ECO:0007669"/>
    <property type="project" value="UniProtKB-KW"/>
</dbReference>
<dbReference type="GO" id="GO:0015297">
    <property type="term" value="F:antiporter activity"/>
    <property type="evidence" value="ECO:0007669"/>
    <property type="project" value="UniProtKB-KW"/>
</dbReference>
<evidence type="ECO:0000256" key="10">
    <source>
        <dbReference type="SAM" id="Phobius"/>
    </source>
</evidence>
<gene>
    <name evidence="12" type="ORF">HUV48_06775</name>
</gene>
<feature type="transmembrane region" description="Helical" evidence="10">
    <location>
        <begin position="300"/>
        <end position="327"/>
    </location>
</feature>
<protein>
    <submittedName>
        <fullName evidence="12">Cation:proton antiporter</fullName>
    </submittedName>
</protein>
<sequence length="601" mass="63452">MGHESGHSMLADGLVLLAAGLLFVMIFRRIGLGATLGYLVAGAIVGPYALGLAGDAEEMIVVAELGIVMLLFVVGLELAPARLWEMKGSIFGLGLLQVALCGLALTALLGLAMPLSWAAALALGLPLALSSTAQVLPMLQSTGRLGSGQGQRAFSILLFQDLSIIPLITIVAALSATSDAAETMPAWQLALVTVAVIAGLVAAGRFLLRPLFRLIGNWRERELFVVAALFTVVGSAALMEAIGLSTALGAFIAGVMLADTPYRHELEADIEPFRSILLGLFFLSVGMMLDLTVIASQPVFVLLAAAALIAVKTAVITGIGAMFGMAWRSALSLGLLLSQGGEFAFVLFTQAQSGGVITAEQASLFGAVVTLSMLTTPFLMRLGDWMRGPKTDKGTREEPAADGATAIVIGFGRFGQTVAQMLRVADIGLKLIDRKVEQIDLAGEFGSKVYYGDGTRIDLLRQAGAEDAQAIIFCIDGEQVDVKLLEGVSAAFPNAKVYVRAFDRGTVVALREAPVAGVVRELLDSAVRMGREALSGLGFAQDELERIEQSFRARDQQRLDQQIDAGDLRAAKESYFDALSEFKGTGGRGDDMMDDLPAARI</sequence>
<keyword evidence="3" id="KW-0050">Antiport</keyword>
<dbReference type="Gene3D" id="3.40.50.720">
    <property type="entry name" value="NAD(P)-binding Rossmann-like Domain"/>
    <property type="match status" value="1"/>
</dbReference>
<feature type="transmembrane region" description="Helical" evidence="10">
    <location>
        <begin position="34"/>
        <end position="53"/>
    </location>
</feature>
<evidence type="ECO:0000256" key="4">
    <source>
        <dbReference type="ARBA" id="ARBA00022538"/>
    </source>
</evidence>
<keyword evidence="13" id="KW-1185">Reference proteome</keyword>
<comment type="caution">
    <text evidence="12">The sequence shown here is derived from an EMBL/GenBank/DDBJ whole genome shotgun (WGS) entry which is preliminary data.</text>
</comment>
<dbReference type="PANTHER" id="PTHR46157">
    <property type="entry name" value="K(+) EFFLUX ANTIPORTER 3, CHLOROPLASTIC"/>
    <property type="match status" value="1"/>
</dbReference>
<dbReference type="SUPFAM" id="SSF51735">
    <property type="entry name" value="NAD(P)-binding Rossmann-fold domains"/>
    <property type="match status" value="1"/>
</dbReference>
<accession>A0A850H3E7</accession>
<dbReference type="GO" id="GO:0012505">
    <property type="term" value="C:endomembrane system"/>
    <property type="evidence" value="ECO:0007669"/>
    <property type="project" value="UniProtKB-SubCell"/>
</dbReference>
<feature type="transmembrane region" description="Helical" evidence="10">
    <location>
        <begin position="117"/>
        <end position="136"/>
    </location>
</feature>
<dbReference type="InterPro" id="IPR038770">
    <property type="entry name" value="Na+/solute_symporter_sf"/>
</dbReference>
<dbReference type="RefSeq" id="WP_176267027.1">
    <property type="nucleotide sequence ID" value="NZ_JABWGV010000002.1"/>
</dbReference>
<keyword evidence="9 10" id="KW-0472">Membrane</keyword>
<keyword evidence="5 10" id="KW-0812">Transmembrane</keyword>
<dbReference type="Proteomes" id="UP000561438">
    <property type="component" value="Unassembled WGS sequence"/>
</dbReference>
<dbReference type="PANTHER" id="PTHR46157:SF8">
    <property type="entry name" value="GLUTATHIONE-REGULATED POTASSIUM-EFFLUX SYSTEM PROTEIN"/>
    <property type="match status" value="1"/>
</dbReference>
<keyword evidence="7 10" id="KW-1133">Transmembrane helix</keyword>
<dbReference type="GO" id="GO:0005886">
    <property type="term" value="C:plasma membrane"/>
    <property type="evidence" value="ECO:0007669"/>
    <property type="project" value="TreeGrafter"/>
</dbReference>
<dbReference type="InterPro" id="IPR036291">
    <property type="entry name" value="NAD(P)-bd_dom_sf"/>
</dbReference>
<evidence type="ECO:0000256" key="1">
    <source>
        <dbReference type="ARBA" id="ARBA00004127"/>
    </source>
</evidence>
<reference evidence="12 13" key="1">
    <citation type="submission" date="2020-06" db="EMBL/GenBank/DDBJ databases">
        <title>Altererythrobacter sp. HHU K3-1.</title>
        <authorList>
            <person name="Zhang D."/>
            <person name="Xue H."/>
        </authorList>
    </citation>
    <scope>NUCLEOTIDE SEQUENCE [LARGE SCALE GENOMIC DNA]</scope>
    <source>
        <strain evidence="12 13">HHU K3-1</strain>
    </source>
</reference>
<keyword evidence="8" id="KW-0406">Ion transport</keyword>
<feature type="transmembrane region" description="Helical" evidence="10">
    <location>
        <begin position="223"/>
        <end position="253"/>
    </location>
</feature>
<evidence type="ECO:0000256" key="8">
    <source>
        <dbReference type="ARBA" id="ARBA00023065"/>
    </source>
</evidence>
<evidence type="ECO:0000256" key="9">
    <source>
        <dbReference type="ARBA" id="ARBA00023136"/>
    </source>
</evidence>
<feature type="transmembrane region" description="Helical" evidence="10">
    <location>
        <begin position="90"/>
        <end position="111"/>
    </location>
</feature>
<dbReference type="Pfam" id="PF02254">
    <property type="entry name" value="TrkA_N"/>
    <property type="match status" value="1"/>
</dbReference>
<proteinExistence type="predicted"/>
<name>A0A850H3E7_9SPHN</name>
<dbReference type="GO" id="GO:1902600">
    <property type="term" value="P:proton transmembrane transport"/>
    <property type="evidence" value="ECO:0007669"/>
    <property type="project" value="InterPro"/>
</dbReference>
<dbReference type="PROSITE" id="PS51201">
    <property type="entry name" value="RCK_N"/>
    <property type="match status" value="1"/>
</dbReference>
<feature type="domain" description="RCK N-terminal" evidence="11">
    <location>
        <begin position="403"/>
        <end position="519"/>
    </location>
</feature>
<evidence type="ECO:0000256" key="3">
    <source>
        <dbReference type="ARBA" id="ARBA00022449"/>
    </source>
</evidence>
<dbReference type="InterPro" id="IPR006153">
    <property type="entry name" value="Cation/H_exchanger_TM"/>
</dbReference>
<dbReference type="InterPro" id="IPR003148">
    <property type="entry name" value="RCK_N"/>
</dbReference>
<evidence type="ECO:0000256" key="7">
    <source>
        <dbReference type="ARBA" id="ARBA00022989"/>
    </source>
</evidence>
<feature type="transmembrane region" description="Helical" evidence="10">
    <location>
        <begin position="186"/>
        <end position="208"/>
    </location>
</feature>
<dbReference type="Gene3D" id="1.20.1530.20">
    <property type="match status" value="1"/>
</dbReference>
<comment type="subcellular location">
    <subcellularLocation>
        <location evidence="1">Endomembrane system</location>
        <topology evidence="1">Multi-pass membrane protein</topology>
    </subcellularLocation>
</comment>
<keyword evidence="4" id="KW-0633">Potassium transport</keyword>
<dbReference type="Pfam" id="PF00999">
    <property type="entry name" value="Na_H_Exchanger"/>
    <property type="match status" value="1"/>
</dbReference>
<evidence type="ECO:0000256" key="5">
    <source>
        <dbReference type="ARBA" id="ARBA00022692"/>
    </source>
</evidence>
<keyword evidence="2" id="KW-0813">Transport</keyword>
<keyword evidence="6" id="KW-0630">Potassium</keyword>
<organism evidence="12 13">
    <name type="scientific">Qipengyuania atrilutea</name>
    <dbReference type="NCBI Taxonomy" id="2744473"/>
    <lineage>
        <taxon>Bacteria</taxon>
        <taxon>Pseudomonadati</taxon>
        <taxon>Pseudomonadota</taxon>
        <taxon>Alphaproteobacteria</taxon>
        <taxon>Sphingomonadales</taxon>
        <taxon>Erythrobacteraceae</taxon>
        <taxon>Qipengyuania</taxon>
    </lineage>
</organism>
<evidence type="ECO:0000256" key="2">
    <source>
        <dbReference type="ARBA" id="ARBA00022448"/>
    </source>
</evidence>
<feature type="transmembrane region" description="Helical" evidence="10">
    <location>
        <begin position="6"/>
        <end position="27"/>
    </location>
</feature>
<feature type="transmembrane region" description="Helical" evidence="10">
    <location>
        <begin position="273"/>
        <end position="293"/>
    </location>
</feature>
<evidence type="ECO:0000259" key="11">
    <source>
        <dbReference type="PROSITE" id="PS51201"/>
    </source>
</evidence>
<dbReference type="AlphaFoldDB" id="A0A850H3E7"/>